<evidence type="ECO:0000313" key="10">
    <source>
        <dbReference type="Proteomes" id="UP001331761"/>
    </source>
</evidence>
<proteinExistence type="inferred from homology"/>
<keyword evidence="4 9" id="KW-0689">Ribosomal protein</keyword>
<evidence type="ECO:0000256" key="7">
    <source>
        <dbReference type="ARBA" id="ARBA00035180"/>
    </source>
</evidence>
<protein>
    <recommendedName>
        <fullName evidence="7">Large ribosomal subunit protein mL53</fullName>
    </recommendedName>
    <alternativeName>
        <fullName evidence="8">39S ribosomal protein L53, mitochondrial</fullName>
    </alternativeName>
</protein>
<dbReference type="InterPro" id="IPR052473">
    <property type="entry name" value="mtLSU_mL53"/>
</dbReference>
<dbReference type="Proteomes" id="UP001331761">
    <property type="component" value="Unassembled WGS sequence"/>
</dbReference>
<dbReference type="Pfam" id="PF10780">
    <property type="entry name" value="MRP_L53"/>
    <property type="match status" value="1"/>
</dbReference>
<comment type="subcellular location">
    <subcellularLocation>
        <location evidence="1">Mitochondrion</location>
    </subcellularLocation>
</comment>
<name>A0AAN8IDM5_TRICO</name>
<sequence>MCQMWQRIRYGVRWKPKERLDLAIRALDLKSVKSVEISLDPFHSGNRSIRAFWYAIMGPKVRMTNPSLKVSAEVRNDRQPPYFMATLGNGKKLHFKTDHMPAMDLIMRFNKLLGNPELGKSGTRPRPKL</sequence>
<organism evidence="9 10">
    <name type="scientific">Trichostrongylus colubriformis</name>
    <name type="common">Black scour worm</name>
    <dbReference type="NCBI Taxonomy" id="6319"/>
    <lineage>
        <taxon>Eukaryota</taxon>
        <taxon>Metazoa</taxon>
        <taxon>Ecdysozoa</taxon>
        <taxon>Nematoda</taxon>
        <taxon>Chromadorea</taxon>
        <taxon>Rhabditida</taxon>
        <taxon>Rhabditina</taxon>
        <taxon>Rhabditomorpha</taxon>
        <taxon>Strongyloidea</taxon>
        <taxon>Trichostrongylidae</taxon>
        <taxon>Trichostrongylus</taxon>
    </lineage>
</organism>
<comment type="similarity">
    <text evidence="2">Belongs to the mitochondrion-specific ribosomal protein mL53 family.</text>
</comment>
<dbReference type="PANTHER" id="PTHR33618">
    <property type="entry name" value="39S RIBOSOMAL PROTEIN L53, MITOCHONDRIAL"/>
    <property type="match status" value="1"/>
</dbReference>
<accession>A0AAN8IDM5</accession>
<keyword evidence="10" id="KW-1185">Reference proteome</keyword>
<dbReference type="PANTHER" id="PTHR33618:SF1">
    <property type="entry name" value="LARGE RIBOSOMAL SUBUNIT PROTEIN ML53"/>
    <property type="match status" value="1"/>
</dbReference>
<reference evidence="9 10" key="1">
    <citation type="submission" date="2019-10" db="EMBL/GenBank/DDBJ databases">
        <title>Assembly and Annotation for the nematode Trichostrongylus colubriformis.</title>
        <authorList>
            <person name="Martin J."/>
        </authorList>
    </citation>
    <scope>NUCLEOTIDE SEQUENCE [LARGE SCALE GENOMIC DNA]</scope>
    <source>
        <strain evidence="9">G859</strain>
        <tissue evidence="9">Whole worm</tissue>
    </source>
</reference>
<evidence type="ECO:0000256" key="2">
    <source>
        <dbReference type="ARBA" id="ARBA00005557"/>
    </source>
</evidence>
<gene>
    <name evidence="9" type="ORF">GCK32_002952</name>
</gene>
<comment type="caution">
    <text evidence="9">The sequence shown here is derived from an EMBL/GenBank/DDBJ whole genome shotgun (WGS) entry which is preliminary data.</text>
</comment>
<dbReference type="GO" id="GO:0005762">
    <property type="term" value="C:mitochondrial large ribosomal subunit"/>
    <property type="evidence" value="ECO:0007669"/>
    <property type="project" value="TreeGrafter"/>
</dbReference>
<evidence type="ECO:0000313" key="9">
    <source>
        <dbReference type="EMBL" id="KAK5969346.1"/>
    </source>
</evidence>
<dbReference type="InterPro" id="IPR019716">
    <property type="entry name" value="Ribosomal_mL53"/>
</dbReference>
<evidence type="ECO:0000256" key="3">
    <source>
        <dbReference type="ARBA" id="ARBA00022946"/>
    </source>
</evidence>
<evidence type="ECO:0000256" key="1">
    <source>
        <dbReference type="ARBA" id="ARBA00004173"/>
    </source>
</evidence>
<evidence type="ECO:0000256" key="4">
    <source>
        <dbReference type="ARBA" id="ARBA00022980"/>
    </source>
</evidence>
<keyword evidence="3" id="KW-0809">Transit peptide</keyword>
<dbReference type="Gene3D" id="3.40.30.10">
    <property type="entry name" value="Glutaredoxin"/>
    <property type="match status" value="1"/>
</dbReference>
<keyword evidence="6" id="KW-0687">Ribonucleoprotein</keyword>
<dbReference type="AlphaFoldDB" id="A0AAN8IDM5"/>
<dbReference type="EMBL" id="WIXE01020267">
    <property type="protein sequence ID" value="KAK5969346.1"/>
    <property type="molecule type" value="Genomic_DNA"/>
</dbReference>
<keyword evidence="5" id="KW-0496">Mitochondrion</keyword>
<evidence type="ECO:0000256" key="8">
    <source>
        <dbReference type="ARBA" id="ARBA00042721"/>
    </source>
</evidence>
<evidence type="ECO:0000256" key="6">
    <source>
        <dbReference type="ARBA" id="ARBA00023274"/>
    </source>
</evidence>
<evidence type="ECO:0000256" key="5">
    <source>
        <dbReference type="ARBA" id="ARBA00023128"/>
    </source>
</evidence>